<feature type="compositionally biased region" description="Acidic residues" evidence="1">
    <location>
        <begin position="268"/>
        <end position="281"/>
    </location>
</feature>
<evidence type="ECO:0000313" key="2">
    <source>
        <dbReference type="EMBL" id="MFC5511070.1"/>
    </source>
</evidence>
<dbReference type="EMBL" id="JBHSMS010000026">
    <property type="protein sequence ID" value="MFC5511070.1"/>
    <property type="molecule type" value="Genomic_DNA"/>
</dbReference>
<reference evidence="3" key="1">
    <citation type="journal article" date="2019" name="Int. J. Syst. Evol. Microbiol.">
        <title>The Global Catalogue of Microorganisms (GCM) 10K type strain sequencing project: providing services to taxonomists for standard genome sequencing and annotation.</title>
        <authorList>
            <consortium name="The Broad Institute Genomics Platform"/>
            <consortium name="The Broad Institute Genome Sequencing Center for Infectious Disease"/>
            <person name="Wu L."/>
            <person name="Ma J."/>
        </authorList>
    </citation>
    <scope>NUCLEOTIDE SEQUENCE [LARGE SCALE GENOMIC DNA]</scope>
    <source>
        <strain evidence="3">CCUG 38813</strain>
    </source>
</reference>
<name>A0ABW0PEH8_9BURK</name>
<proteinExistence type="predicted"/>
<dbReference type="RefSeq" id="WP_379719272.1">
    <property type="nucleotide sequence ID" value="NZ_JBHSMS010000026.1"/>
</dbReference>
<sequence length="281" mass="29543">MRIELNRFDSQGAVSTSFVELTQEQIQEIVQRSEEVTRLRRAGQPLDAALDGLDSAMVSAQVMELAGEASSVKTAVPATTSLVQAFAALRESAQPAADGTVVVSQKSLDAVGEALQAAVAGGGVSAWKWTKVAVQGQSGQEVHSQDLQAVMEKMSRAAALGGAPSAKEAMAKYPLMFCQAFAELVREEQTMRERSANATTIVHLDNGNPNQVVSLSAPAGMSEQDVRAAVQVAVANAGNYNDIPAKLAGAGFEQIEHITVSLPAPPGDDNDQDFDLDPAPR</sequence>
<comment type="caution">
    <text evidence="2">The sequence shown here is derived from an EMBL/GenBank/DDBJ whole genome shotgun (WGS) entry which is preliminary data.</text>
</comment>
<dbReference type="Proteomes" id="UP001596031">
    <property type="component" value="Unassembled WGS sequence"/>
</dbReference>
<accession>A0ABW0PEH8</accession>
<evidence type="ECO:0000256" key="1">
    <source>
        <dbReference type="SAM" id="MobiDB-lite"/>
    </source>
</evidence>
<keyword evidence="3" id="KW-1185">Reference proteome</keyword>
<feature type="region of interest" description="Disordered" evidence="1">
    <location>
        <begin position="261"/>
        <end position="281"/>
    </location>
</feature>
<evidence type="ECO:0000313" key="3">
    <source>
        <dbReference type="Proteomes" id="UP001596031"/>
    </source>
</evidence>
<protein>
    <submittedName>
        <fullName evidence="2">Uncharacterized protein</fullName>
    </submittedName>
</protein>
<gene>
    <name evidence="2" type="ORF">ACFPOU_08015</name>
</gene>
<organism evidence="2 3">
    <name type="scientific">Massilia jejuensis</name>
    <dbReference type="NCBI Taxonomy" id="648894"/>
    <lineage>
        <taxon>Bacteria</taxon>
        <taxon>Pseudomonadati</taxon>
        <taxon>Pseudomonadota</taxon>
        <taxon>Betaproteobacteria</taxon>
        <taxon>Burkholderiales</taxon>
        <taxon>Oxalobacteraceae</taxon>
        <taxon>Telluria group</taxon>
        <taxon>Massilia</taxon>
    </lineage>
</organism>